<proteinExistence type="predicted"/>
<feature type="non-terminal residue" evidence="2">
    <location>
        <position position="1"/>
    </location>
</feature>
<dbReference type="Pfam" id="PF11882">
    <property type="entry name" value="DUF3402"/>
    <property type="match status" value="1"/>
</dbReference>
<evidence type="ECO:0000259" key="1">
    <source>
        <dbReference type="Pfam" id="PF11882"/>
    </source>
</evidence>
<dbReference type="EMBL" id="LN890957">
    <property type="protein sequence ID" value="CUS14561.1"/>
    <property type="molecule type" value="Genomic_DNA"/>
</dbReference>
<dbReference type="Proteomes" id="UP001412239">
    <property type="component" value="Unassembled WGS sequence"/>
</dbReference>
<reference evidence="2" key="1">
    <citation type="submission" date="2015-10" db="EMBL/GenBank/DDBJ databases">
        <authorList>
            <person name="Regsiter A."/>
            <person name="william w."/>
        </authorList>
    </citation>
    <scope>NUCLEOTIDE SEQUENCE</scope>
    <source>
        <strain evidence="2">Montdore</strain>
    </source>
</reference>
<name>A0A292Q656_9PEZI</name>
<accession>A0A292Q656</accession>
<dbReference type="AlphaFoldDB" id="A0A292Q656"/>
<sequence>ARSVPPVLLNLRCSFLTYVLKFGYLTQLLSDSNYLPLALRLLNQQDFIQTVTTEIDHKDICFLNFRNLHSYSNP</sequence>
<feature type="non-terminal residue" evidence="2">
    <location>
        <position position="74"/>
    </location>
</feature>
<evidence type="ECO:0000313" key="3">
    <source>
        <dbReference type="Proteomes" id="UP001412239"/>
    </source>
</evidence>
<evidence type="ECO:0000313" key="2">
    <source>
        <dbReference type="EMBL" id="CUS14561.1"/>
    </source>
</evidence>
<protein>
    <recommendedName>
        <fullName evidence="1">Far11/STRP C-terminal domain-containing protein</fullName>
    </recommendedName>
</protein>
<gene>
    <name evidence="2" type="ORF">GSTUAT00001292001</name>
</gene>
<feature type="domain" description="Far11/STRP C-terminal" evidence="1">
    <location>
        <begin position="16"/>
        <end position="71"/>
    </location>
</feature>
<organism evidence="2 3">
    <name type="scientific">Tuber aestivum</name>
    <name type="common">summer truffle</name>
    <dbReference type="NCBI Taxonomy" id="59557"/>
    <lineage>
        <taxon>Eukaryota</taxon>
        <taxon>Fungi</taxon>
        <taxon>Dikarya</taxon>
        <taxon>Ascomycota</taxon>
        <taxon>Pezizomycotina</taxon>
        <taxon>Pezizomycetes</taxon>
        <taxon>Pezizales</taxon>
        <taxon>Tuberaceae</taxon>
        <taxon>Tuber</taxon>
    </lineage>
</organism>
<keyword evidence="3" id="KW-1185">Reference proteome</keyword>
<dbReference type="InterPro" id="IPR021819">
    <property type="entry name" value="Far11/STRP_C"/>
</dbReference>